<evidence type="ECO:0000256" key="15">
    <source>
        <dbReference type="SAM" id="SignalP"/>
    </source>
</evidence>
<dbReference type="OrthoDB" id="10012075at2759"/>
<dbReference type="Pfam" id="PF07686">
    <property type="entry name" value="V-set"/>
    <property type="match status" value="1"/>
</dbReference>
<feature type="domain" description="Ig-like" evidence="16">
    <location>
        <begin position="304"/>
        <end position="384"/>
    </location>
</feature>
<evidence type="ECO:0000256" key="9">
    <source>
        <dbReference type="ARBA" id="ARBA00023157"/>
    </source>
</evidence>
<dbReference type="FunCoup" id="A0A6J3QHF2">
    <property type="interactions" value="16"/>
</dbReference>
<dbReference type="GeneID" id="101338969"/>
<dbReference type="InterPro" id="IPR003599">
    <property type="entry name" value="Ig_sub"/>
</dbReference>
<keyword evidence="4" id="KW-0430">Lectin</keyword>
<evidence type="ECO:0000256" key="10">
    <source>
        <dbReference type="ARBA" id="ARBA00023180"/>
    </source>
</evidence>
<keyword evidence="9" id="KW-1015">Disulfide bond</keyword>
<dbReference type="AlphaFoldDB" id="A0A6J3QHF2"/>
<organism evidence="17 18">
    <name type="scientific">Tursiops truncatus</name>
    <name type="common">Atlantic bottle-nosed dolphin</name>
    <name type="synonym">Delphinus truncatus</name>
    <dbReference type="NCBI Taxonomy" id="9739"/>
    <lineage>
        <taxon>Eukaryota</taxon>
        <taxon>Metazoa</taxon>
        <taxon>Chordata</taxon>
        <taxon>Craniata</taxon>
        <taxon>Vertebrata</taxon>
        <taxon>Euteleostomi</taxon>
        <taxon>Mammalia</taxon>
        <taxon>Eutheria</taxon>
        <taxon>Laurasiatheria</taxon>
        <taxon>Artiodactyla</taxon>
        <taxon>Whippomorpha</taxon>
        <taxon>Cetacea</taxon>
        <taxon>Odontoceti</taxon>
        <taxon>Delphinidae</taxon>
        <taxon>Tursiops</taxon>
    </lineage>
</organism>
<reference evidence="18" key="1">
    <citation type="submission" date="2025-08" db="UniProtKB">
        <authorList>
            <consortium name="RefSeq"/>
        </authorList>
    </citation>
    <scope>IDENTIFICATION</scope>
    <source>
        <tissue evidence="18">Spleen</tissue>
    </source>
</reference>
<dbReference type="InterPro" id="IPR003006">
    <property type="entry name" value="Ig/MHC_CS"/>
</dbReference>
<feature type="transmembrane region" description="Helical" evidence="14">
    <location>
        <begin position="492"/>
        <end position="517"/>
    </location>
</feature>
<evidence type="ECO:0000256" key="2">
    <source>
        <dbReference type="ARBA" id="ARBA00022692"/>
    </source>
</evidence>
<dbReference type="InParanoid" id="A0A6J3QHF2"/>
<dbReference type="InterPro" id="IPR003598">
    <property type="entry name" value="Ig_sub2"/>
</dbReference>
<evidence type="ECO:0000256" key="6">
    <source>
        <dbReference type="ARBA" id="ARBA00022889"/>
    </source>
</evidence>
<keyword evidence="5" id="KW-0677">Repeat</keyword>
<dbReference type="PROSITE" id="PS50835">
    <property type="entry name" value="IG_LIKE"/>
    <property type="match status" value="1"/>
</dbReference>
<evidence type="ECO:0000256" key="11">
    <source>
        <dbReference type="ARBA" id="ARBA00023319"/>
    </source>
</evidence>
<evidence type="ECO:0000256" key="12">
    <source>
        <dbReference type="ARBA" id="ARBA00038361"/>
    </source>
</evidence>
<dbReference type="InterPro" id="IPR036179">
    <property type="entry name" value="Ig-like_dom_sf"/>
</dbReference>
<feature type="signal peptide" evidence="15">
    <location>
        <begin position="1"/>
        <end position="20"/>
    </location>
</feature>
<feature type="chain" id="PRO_5027095132" evidence="15">
    <location>
        <begin position="21"/>
        <end position="603"/>
    </location>
</feature>
<evidence type="ECO:0000256" key="1">
    <source>
        <dbReference type="ARBA" id="ARBA00004479"/>
    </source>
</evidence>
<gene>
    <name evidence="18" type="primary">LOC101338969</name>
</gene>
<evidence type="ECO:0000256" key="4">
    <source>
        <dbReference type="ARBA" id="ARBA00022734"/>
    </source>
</evidence>
<dbReference type="GO" id="GO:0007155">
    <property type="term" value="P:cell adhesion"/>
    <property type="evidence" value="ECO:0007669"/>
    <property type="project" value="UniProtKB-KW"/>
</dbReference>
<dbReference type="SMART" id="SM00409">
    <property type="entry name" value="IG"/>
    <property type="match status" value="3"/>
</dbReference>
<dbReference type="Proteomes" id="UP000245320">
    <property type="component" value="Chromosome 19"/>
</dbReference>
<dbReference type="Gene3D" id="2.60.40.10">
    <property type="entry name" value="Immunoglobulins"/>
    <property type="match status" value="4"/>
</dbReference>
<dbReference type="PANTHER" id="PTHR12035:SF139">
    <property type="entry name" value="IG-LIKE DOMAIN-CONTAINING PROTEIN"/>
    <property type="match status" value="1"/>
</dbReference>
<evidence type="ECO:0000259" key="16">
    <source>
        <dbReference type="PROSITE" id="PS50835"/>
    </source>
</evidence>
<feature type="compositionally biased region" description="Polar residues" evidence="13">
    <location>
        <begin position="549"/>
        <end position="568"/>
    </location>
</feature>
<keyword evidence="10" id="KW-0325">Glycoprotein</keyword>
<dbReference type="GO" id="GO:0030246">
    <property type="term" value="F:carbohydrate binding"/>
    <property type="evidence" value="ECO:0007669"/>
    <property type="project" value="UniProtKB-KW"/>
</dbReference>
<proteinExistence type="inferred from homology"/>
<dbReference type="FunFam" id="2.60.40.10:FF:000829">
    <property type="entry name" value="Sialic acid-binding Ig-like lectin 8"/>
    <property type="match status" value="1"/>
</dbReference>
<evidence type="ECO:0000256" key="5">
    <source>
        <dbReference type="ARBA" id="ARBA00022737"/>
    </source>
</evidence>
<dbReference type="GO" id="GO:0033691">
    <property type="term" value="F:sialic acid binding"/>
    <property type="evidence" value="ECO:0007669"/>
    <property type="project" value="TreeGrafter"/>
</dbReference>
<keyword evidence="6" id="KW-0130">Cell adhesion</keyword>
<dbReference type="PROSITE" id="PS00290">
    <property type="entry name" value="IG_MHC"/>
    <property type="match status" value="1"/>
</dbReference>
<protein>
    <submittedName>
        <fullName evidence="18">Myeloid cell surface antigen CD33-like isoform X1</fullName>
    </submittedName>
</protein>
<evidence type="ECO:0000313" key="17">
    <source>
        <dbReference type="Proteomes" id="UP000245320"/>
    </source>
</evidence>
<evidence type="ECO:0000256" key="13">
    <source>
        <dbReference type="SAM" id="MobiDB-lite"/>
    </source>
</evidence>
<accession>A0A6J3QHF2</accession>
<keyword evidence="8 14" id="KW-0472">Membrane</keyword>
<keyword evidence="17" id="KW-1185">Reference proteome</keyword>
<evidence type="ECO:0000256" key="8">
    <source>
        <dbReference type="ARBA" id="ARBA00023136"/>
    </source>
</evidence>
<keyword evidence="11" id="KW-0393">Immunoglobulin domain</keyword>
<evidence type="ECO:0000256" key="7">
    <source>
        <dbReference type="ARBA" id="ARBA00022989"/>
    </source>
</evidence>
<dbReference type="Pfam" id="PF07679">
    <property type="entry name" value="I-set"/>
    <property type="match status" value="1"/>
</dbReference>
<dbReference type="InterPro" id="IPR013783">
    <property type="entry name" value="Ig-like_fold"/>
</dbReference>
<sequence length="603" mass="65476">MLLLPPPLLLLPLLWAGGWAAGRRVGGAGAAADRCSSAGSLAWDREYRLEVPESVTVQEGLCVRVPCCFYYPWVKWDNSVPAFGYWFQERARPYQHRLVATNNPGRAVLTNTQGRFHLLGDPRTYSCSLDIRDARLGDTGTYFFRVEREPLVKYSYLENKLHLHVTGPGSVSLSSSALTQTPDIHVQGTLESGFPRNITCAVPWACERGTPHTFSWTGVTLPSLHPKGPHSSVLTLTLGPQDHGTKLTCRVNFPGAGVSTDRTIRLNVSYAPQKLTIRVFRKEDTALEAGTSELKAPADRVPGPESLGQSLSLPVQEGQFLRLDCVADSNPPARMSWIRGNLTLSPSNCSNPGVLELPRVQLGDHGKYVCRAQHPLGSKEASLSLIVKNPPQLLGPSCSQEKEGLHCDCSSRAQPAPSLRWRLGEGLLEGNFSNASFKVTSSSAGPWANSSLSLREGLSSGLRLSCEAQNGHGKQSATVLLLPGRPAPRTGVVWGAVGGSGVTALLALCLCLIFFVVKIYRKKSAEKASGRDGVRPALTSISLGHLNESCSDSPSDYQTPAPATSTPGKEQELHYATLNFHRLRTHNFQDQDTTEYSEIKIQK</sequence>
<keyword evidence="3 15" id="KW-0732">Signal</keyword>
<dbReference type="SMART" id="SM00408">
    <property type="entry name" value="IGc2"/>
    <property type="match status" value="1"/>
</dbReference>
<name>A0A6J3QHF2_TURTR</name>
<keyword evidence="2 14" id="KW-0812">Transmembrane</keyword>
<dbReference type="PANTHER" id="PTHR12035">
    <property type="entry name" value="SIALIC ACID BINDING IMMUNOGLOBULIN-LIKE LECTIN"/>
    <property type="match status" value="1"/>
</dbReference>
<dbReference type="SUPFAM" id="SSF48726">
    <property type="entry name" value="Immunoglobulin"/>
    <property type="match status" value="4"/>
</dbReference>
<keyword evidence="7 14" id="KW-1133">Transmembrane helix</keyword>
<comment type="similarity">
    <text evidence="12">Belongs to the immunoglobulin superfamily. SIGLEC (sialic acid binding Ig-like lectin) family.</text>
</comment>
<evidence type="ECO:0000256" key="14">
    <source>
        <dbReference type="SAM" id="Phobius"/>
    </source>
</evidence>
<evidence type="ECO:0000256" key="3">
    <source>
        <dbReference type="ARBA" id="ARBA00022729"/>
    </source>
</evidence>
<dbReference type="InterPro" id="IPR007110">
    <property type="entry name" value="Ig-like_dom"/>
</dbReference>
<comment type="subcellular location">
    <subcellularLocation>
        <location evidence="1">Membrane</location>
        <topology evidence="1">Single-pass type I membrane protein</topology>
    </subcellularLocation>
</comment>
<feature type="region of interest" description="Disordered" evidence="13">
    <location>
        <begin position="549"/>
        <end position="570"/>
    </location>
</feature>
<dbReference type="GO" id="GO:0005886">
    <property type="term" value="C:plasma membrane"/>
    <property type="evidence" value="ECO:0007669"/>
    <property type="project" value="TreeGrafter"/>
</dbReference>
<dbReference type="InterPro" id="IPR013098">
    <property type="entry name" value="Ig_I-set"/>
</dbReference>
<dbReference type="InterPro" id="IPR051036">
    <property type="entry name" value="SIGLEC"/>
</dbReference>
<evidence type="ECO:0000313" key="18">
    <source>
        <dbReference type="RefSeq" id="XP_033701448.1"/>
    </source>
</evidence>
<dbReference type="RefSeq" id="XP_033701448.1">
    <property type="nucleotide sequence ID" value="XM_033845557.1"/>
</dbReference>
<dbReference type="InterPro" id="IPR013106">
    <property type="entry name" value="Ig_V-set"/>
</dbReference>